<dbReference type="Proteomes" id="UP001372338">
    <property type="component" value="Unassembled WGS sequence"/>
</dbReference>
<keyword evidence="1" id="KW-0812">Transmembrane</keyword>
<evidence type="ECO:0000256" key="1">
    <source>
        <dbReference type="SAM" id="Phobius"/>
    </source>
</evidence>
<keyword evidence="1" id="KW-1133">Transmembrane helix</keyword>
<accession>A0AAN9F1I3</accession>
<proteinExistence type="predicted"/>
<dbReference type="EMBL" id="JAYWIO010000004">
    <property type="protein sequence ID" value="KAK7266914.1"/>
    <property type="molecule type" value="Genomic_DNA"/>
</dbReference>
<sequence>MVMASKRIKKKAEKKGSKMLLKVKKAVEKASEKGDIFKAIFRVNAHNRLEICVFLTSSISQSFLVVVFPFLVFVSWGGIMNQNDNEQKNSKERADIKDKDDAKPLRFNAGSIQFENVHFRWVAVSLVHNFL</sequence>
<protein>
    <submittedName>
        <fullName evidence="2">Uncharacterized protein</fullName>
    </submittedName>
</protein>
<organism evidence="2 3">
    <name type="scientific">Crotalaria pallida</name>
    <name type="common">Smooth rattlebox</name>
    <name type="synonym">Crotalaria striata</name>
    <dbReference type="NCBI Taxonomy" id="3830"/>
    <lineage>
        <taxon>Eukaryota</taxon>
        <taxon>Viridiplantae</taxon>
        <taxon>Streptophyta</taxon>
        <taxon>Embryophyta</taxon>
        <taxon>Tracheophyta</taxon>
        <taxon>Spermatophyta</taxon>
        <taxon>Magnoliopsida</taxon>
        <taxon>eudicotyledons</taxon>
        <taxon>Gunneridae</taxon>
        <taxon>Pentapetalae</taxon>
        <taxon>rosids</taxon>
        <taxon>fabids</taxon>
        <taxon>Fabales</taxon>
        <taxon>Fabaceae</taxon>
        <taxon>Papilionoideae</taxon>
        <taxon>50 kb inversion clade</taxon>
        <taxon>genistoids sensu lato</taxon>
        <taxon>core genistoids</taxon>
        <taxon>Crotalarieae</taxon>
        <taxon>Crotalaria</taxon>
    </lineage>
</organism>
<keyword evidence="1" id="KW-0472">Membrane</keyword>
<keyword evidence="3" id="KW-1185">Reference proteome</keyword>
<comment type="caution">
    <text evidence="2">The sequence shown here is derived from an EMBL/GenBank/DDBJ whole genome shotgun (WGS) entry which is preliminary data.</text>
</comment>
<name>A0AAN9F1I3_CROPI</name>
<gene>
    <name evidence="2" type="ORF">RIF29_19575</name>
</gene>
<reference evidence="2 3" key="1">
    <citation type="submission" date="2024-01" db="EMBL/GenBank/DDBJ databases">
        <title>The genomes of 5 underutilized Papilionoideae crops provide insights into root nodulation and disease resistanc.</title>
        <authorList>
            <person name="Yuan L."/>
        </authorList>
    </citation>
    <scope>NUCLEOTIDE SEQUENCE [LARGE SCALE GENOMIC DNA]</scope>
    <source>
        <strain evidence="2">ZHUSHIDOU_FW_LH</strain>
        <tissue evidence="2">Leaf</tissue>
    </source>
</reference>
<evidence type="ECO:0000313" key="2">
    <source>
        <dbReference type="EMBL" id="KAK7266914.1"/>
    </source>
</evidence>
<feature type="transmembrane region" description="Helical" evidence="1">
    <location>
        <begin position="51"/>
        <end position="79"/>
    </location>
</feature>
<dbReference type="AlphaFoldDB" id="A0AAN9F1I3"/>
<evidence type="ECO:0000313" key="3">
    <source>
        <dbReference type="Proteomes" id="UP001372338"/>
    </source>
</evidence>